<accession>A0ABQ4XQT6</accession>
<reference evidence="2" key="2">
    <citation type="submission" date="2022-01" db="EMBL/GenBank/DDBJ databases">
        <authorList>
            <person name="Yamashiro T."/>
            <person name="Shiraishi A."/>
            <person name="Satake H."/>
            <person name="Nakayama K."/>
        </authorList>
    </citation>
    <scope>NUCLEOTIDE SEQUENCE</scope>
</reference>
<name>A0ABQ4XQT6_9ASTR</name>
<dbReference type="CDD" id="cd09272">
    <property type="entry name" value="RNase_HI_RT_Ty1"/>
    <property type="match status" value="1"/>
</dbReference>
<comment type="caution">
    <text evidence="2">The sequence shown here is derived from an EMBL/GenBank/DDBJ whole genome shotgun (WGS) entry which is preliminary data.</text>
</comment>
<dbReference type="SUPFAM" id="SSF56672">
    <property type="entry name" value="DNA/RNA polymerases"/>
    <property type="match status" value="1"/>
</dbReference>
<dbReference type="PANTHER" id="PTHR11439">
    <property type="entry name" value="GAG-POL-RELATED RETROTRANSPOSON"/>
    <property type="match status" value="1"/>
</dbReference>
<protein>
    <submittedName>
        <fullName evidence="2">Retrovirus-related pol polyprotein from transposon TNT 1-94</fullName>
    </submittedName>
</protein>
<organism evidence="2 3">
    <name type="scientific">Tanacetum coccineum</name>
    <dbReference type="NCBI Taxonomy" id="301880"/>
    <lineage>
        <taxon>Eukaryota</taxon>
        <taxon>Viridiplantae</taxon>
        <taxon>Streptophyta</taxon>
        <taxon>Embryophyta</taxon>
        <taxon>Tracheophyta</taxon>
        <taxon>Spermatophyta</taxon>
        <taxon>Magnoliopsida</taxon>
        <taxon>eudicotyledons</taxon>
        <taxon>Gunneridae</taxon>
        <taxon>Pentapetalae</taxon>
        <taxon>asterids</taxon>
        <taxon>campanulids</taxon>
        <taxon>Asterales</taxon>
        <taxon>Asteraceae</taxon>
        <taxon>Asteroideae</taxon>
        <taxon>Anthemideae</taxon>
        <taxon>Anthemidinae</taxon>
        <taxon>Tanacetum</taxon>
    </lineage>
</organism>
<dbReference type="InterPro" id="IPR043502">
    <property type="entry name" value="DNA/RNA_pol_sf"/>
</dbReference>
<evidence type="ECO:0000313" key="3">
    <source>
        <dbReference type="Proteomes" id="UP001151760"/>
    </source>
</evidence>
<dbReference type="Proteomes" id="UP001151760">
    <property type="component" value="Unassembled WGS sequence"/>
</dbReference>
<dbReference type="PANTHER" id="PTHR11439:SF470">
    <property type="entry name" value="CYSTEINE-RICH RLK (RECEPTOR-LIKE PROTEIN KINASE) 8"/>
    <property type="match status" value="1"/>
</dbReference>
<feature type="domain" description="Reverse transcriptase Ty1/copia-type" evidence="1">
    <location>
        <begin position="59"/>
        <end position="186"/>
    </location>
</feature>
<dbReference type="Pfam" id="PF07727">
    <property type="entry name" value="RVT_2"/>
    <property type="match status" value="1"/>
</dbReference>
<proteinExistence type="predicted"/>
<reference evidence="2" key="1">
    <citation type="journal article" date="2022" name="Int. J. Mol. Sci.">
        <title>Draft Genome of Tanacetum Coccineum: Genomic Comparison of Closely Related Tanacetum-Family Plants.</title>
        <authorList>
            <person name="Yamashiro T."/>
            <person name="Shiraishi A."/>
            <person name="Nakayama K."/>
            <person name="Satake H."/>
        </authorList>
    </citation>
    <scope>NUCLEOTIDE SEQUENCE</scope>
</reference>
<sequence>MTKEIDALERNGTWTLTTLPVNKILIGCKWVYRIKYFADGLVEMYKARLVAKGFIQKEALAIYNNWLLEQLDVNNAFLLGDFYEEVYMKVPQEYATSLPSNTVFKLNKSLYGLKQANRQWFTKLTEFLTSLNFQQSYADTSLFTLTQNSHTTILLVYMDDILLTGDSPSLLQFIKQQLHQRFGSSSLLLSDWASCPITQRLVTRYAIFLGPCLISWLSKKQPVVSKSLTEEEYRALSYCTCELTWLLCLFRNLKVNIPTPMNILCDNESAKALASNPIQHARTKHIELDSFCERKDQEQPYSPFLHLY</sequence>
<dbReference type="InterPro" id="IPR013103">
    <property type="entry name" value="RVT_2"/>
</dbReference>
<keyword evidence="3" id="KW-1185">Reference proteome</keyword>
<evidence type="ECO:0000259" key="1">
    <source>
        <dbReference type="Pfam" id="PF07727"/>
    </source>
</evidence>
<dbReference type="EMBL" id="BQNB010009741">
    <property type="protein sequence ID" value="GJS67753.1"/>
    <property type="molecule type" value="Genomic_DNA"/>
</dbReference>
<gene>
    <name evidence="2" type="ORF">Tco_0682318</name>
</gene>
<evidence type="ECO:0000313" key="2">
    <source>
        <dbReference type="EMBL" id="GJS67753.1"/>
    </source>
</evidence>